<feature type="region of interest" description="Disordered" evidence="1">
    <location>
        <begin position="102"/>
        <end position="173"/>
    </location>
</feature>
<dbReference type="Proteomes" id="UP000265618">
    <property type="component" value="Unassembled WGS sequence"/>
</dbReference>
<accession>A0A9K3GH71</accession>
<feature type="compositionally biased region" description="Basic residues" evidence="1">
    <location>
        <begin position="104"/>
        <end position="119"/>
    </location>
</feature>
<reference evidence="2 3" key="1">
    <citation type="journal article" date="2018" name="PLoS ONE">
        <title>The draft genome of Kipferlia bialata reveals reductive genome evolution in fornicate parasites.</title>
        <authorList>
            <person name="Tanifuji G."/>
            <person name="Takabayashi S."/>
            <person name="Kume K."/>
            <person name="Takagi M."/>
            <person name="Nakayama T."/>
            <person name="Kamikawa R."/>
            <person name="Inagaki Y."/>
            <person name="Hashimoto T."/>
        </authorList>
    </citation>
    <scope>NUCLEOTIDE SEQUENCE [LARGE SCALE GENOMIC DNA]</scope>
    <source>
        <strain evidence="2">NY0173</strain>
    </source>
</reference>
<protein>
    <submittedName>
        <fullName evidence="2">Uncharacterized protein</fullName>
    </submittedName>
</protein>
<organism evidence="2 3">
    <name type="scientific">Kipferlia bialata</name>
    <dbReference type="NCBI Taxonomy" id="797122"/>
    <lineage>
        <taxon>Eukaryota</taxon>
        <taxon>Metamonada</taxon>
        <taxon>Carpediemonas-like organisms</taxon>
        <taxon>Kipferlia</taxon>
    </lineage>
</organism>
<evidence type="ECO:0000313" key="3">
    <source>
        <dbReference type="Proteomes" id="UP000265618"/>
    </source>
</evidence>
<gene>
    <name evidence="2" type="ORF">KIPB_003650</name>
</gene>
<dbReference type="EMBL" id="BDIP01000715">
    <property type="protein sequence ID" value="GIQ82497.1"/>
    <property type="molecule type" value="Genomic_DNA"/>
</dbReference>
<name>A0A9K3GH71_9EUKA</name>
<evidence type="ECO:0000256" key="1">
    <source>
        <dbReference type="SAM" id="MobiDB-lite"/>
    </source>
</evidence>
<evidence type="ECO:0000313" key="2">
    <source>
        <dbReference type="EMBL" id="GIQ82497.1"/>
    </source>
</evidence>
<sequence length="637" mass="67222">MDLEQEQEAFSSAKKEVTTSISDHMFEMANTPALGCYRLIIQSLPPWDMYALGLTCTDMREKVSLCEPSIARINGTDRQGLRAQCRLCRGAVEKTIPALAMPDRKRRATTTSKAKRSRVISKATSPHPSTSPVAPPPPRVYTSTVQVKNTRAPRGHGVPKASNTPSHSPSIPPPLPVPGHVSAAWVQHTWPDRPAHRGESVSSVESIALPPHRGGSGVSSKWHTTSCLALASLVEGRRVVSFYRRGEVDKERERETCTQGEAMGVEGETEGDSGPLSVVGVHMSLPPALTNVAEVTMLGPSVCVSSVGIAGRGEMGRGVLSGTVLTGCKSISGPVLPVSTRQLYAPVNDTAFGLYSISSPSRPIRTWDIQPIALHALSQHVTSDEPPVLAVCRESVYCLSPSCDPVLALTLPPDRVCVSSGVCMDTDSEGERGGYICALLTVSTSGVPRVTLSLSRVHTPSETCRLTPIGQGSSRASFGQHSVLVGSHWKSLTPDNIASVHTIPLPGCRFVSLVSVGNTTLCLSTCAYATNGDCTVPGMGSHAWLPISPVCPPAPLLAGSVYVPGRRQTAMWCSFTNRVVLLDHFTSTPLCLYMHPGGVGGILPGQVRSVGGTVGSSGSLNGGSASGVCRLFEFSGS</sequence>
<comment type="caution">
    <text evidence="2">The sequence shown here is derived from an EMBL/GenBank/DDBJ whole genome shotgun (WGS) entry which is preliminary data.</text>
</comment>
<proteinExistence type="predicted"/>
<keyword evidence="3" id="KW-1185">Reference proteome</keyword>
<dbReference type="AlphaFoldDB" id="A0A9K3GH71"/>
<feature type="compositionally biased region" description="Low complexity" evidence="1">
    <location>
        <begin position="123"/>
        <end position="132"/>
    </location>
</feature>